<evidence type="ECO:0000313" key="3">
    <source>
        <dbReference type="Proteomes" id="UP000285832"/>
    </source>
</evidence>
<dbReference type="Gene3D" id="2.60.40.3050">
    <property type="match status" value="1"/>
</dbReference>
<evidence type="ECO:0000313" key="2">
    <source>
        <dbReference type="EMBL" id="RHJ60025.1"/>
    </source>
</evidence>
<protein>
    <submittedName>
        <fullName evidence="2">Uncharacterized protein</fullName>
    </submittedName>
</protein>
<dbReference type="InterPro" id="IPR038174">
    <property type="entry name" value="Strep_pil_link_sf"/>
</dbReference>
<evidence type="ECO:0000256" key="1">
    <source>
        <dbReference type="SAM" id="Phobius"/>
    </source>
</evidence>
<accession>A0A415D1X0</accession>
<keyword evidence="1" id="KW-0472">Membrane</keyword>
<dbReference type="RefSeq" id="WP_118279260.1">
    <property type="nucleotide sequence ID" value="NZ_JAQDJO010000041.1"/>
</dbReference>
<reference evidence="2 3" key="1">
    <citation type="submission" date="2018-08" db="EMBL/GenBank/DDBJ databases">
        <title>A genome reference for cultivated species of the human gut microbiota.</title>
        <authorList>
            <person name="Zou Y."/>
            <person name="Xue W."/>
            <person name="Luo G."/>
        </authorList>
    </citation>
    <scope>NUCLEOTIDE SEQUENCE [LARGE SCALE GENOMIC DNA]</scope>
    <source>
        <strain evidence="2 3">AM09-9</strain>
    </source>
</reference>
<name>A0A415D1X0_9FIRM</name>
<keyword evidence="1" id="KW-0812">Transmembrane</keyword>
<keyword evidence="1" id="KW-1133">Transmembrane helix</keyword>
<organism evidence="2 3">
    <name type="scientific">[Ruminococcus] lactaris</name>
    <dbReference type="NCBI Taxonomy" id="46228"/>
    <lineage>
        <taxon>Bacteria</taxon>
        <taxon>Bacillati</taxon>
        <taxon>Bacillota</taxon>
        <taxon>Clostridia</taxon>
        <taxon>Lachnospirales</taxon>
        <taxon>Lachnospiraceae</taxon>
        <taxon>Mediterraneibacter</taxon>
    </lineage>
</organism>
<gene>
    <name evidence="2" type="ORF">DW116_10175</name>
</gene>
<feature type="transmembrane region" description="Helical" evidence="1">
    <location>
        <begin position="182"/>
        <end position="201"/>
    </location>
</feature>
<dbReference type="AlphaFoldDB" id="A0A415D1X0"/>
<sequence length="216" mass="24682">MNILDLKKINIIVLSMLLFLSMQIPVFASEPVTEVKIPVEQVVEGEAQDQAAEFSYVLTTNQNEAPMPKGSKEKQYVWSMKKKETAKIIIPITTDGTYHYQIYQTTEQKAAYECDQSHFDVSVEAFYNEANQLKTVTVVKNPKGEKTDQITFLNRLNKTEQSDKTSQSVAKEKVKTGDNSTIWGYILLLVSSILCFVIFFYEKQRRKKGESQDEAE</sequence>
<comment type="caution">
    <text evidence="2">The sequence shown here is derived from an EMBL/GenBank/DDBJ whole genome shotgun (WGS) entry which is preliminary data.</text>
</comment>
<proteinExistence type="predicted"/>
<dbReference type="Proteomes" id="UP000285832">
    <property type="component" value="Unassembled WGS sequence"/>
</dbReference>
<dbReference type="EMBL" id="QRMI01000027">
    <property type="protein sequence ID" value="RHJ60025.1"/>
    <property type="molecule type" value="Genomic_DNA"/>
</dbReference>